<dbReference type="Proteomes" id="UP001055039">
    <property type="component" value="Unassembled WGS sequence"/>
</dbReference>
<reference evidence="2" key="2">
    <citation type="submission" date="2021-08" db="EMBL/GenBank/DDBJ databases">
        <authorList>
            <person name="Tani A."/>
            <person name="Ola A."/>
            <person name="Ogura Y."/>
            <person name="Katsura K."/>
            <person name="Hayashi T."/>
        </authorList>
    </citation>
    <scope>NUCLEOTIDE SEQUENCE</scope>
    <source>
        <strain evidence="2">NBRC 15686</strain>
    </source>
</reference>
<evidence type="ECO:0000313" key="2">
    <source>
        <dbReference type="EMBL" id="GJE64617.1"/>
    </source>
</evidence>
<reference evidence="2" key="1">
    <citation type="journal article" date="2021" name="Front. Microbiol.">
        <title>Comprehensive Comparative Genomics and Phenotyping of Methylobacterium Species.</title>
        <authorList>
            <person name="Alessa O."/>
            <person name="Ogura Y."/>
            <person name="Fujitani Y."/>
            <person name="Takami H."/>
            <person name="Hayashi T."/>
            <person name="Sahin N."/>
            <person name="Tani A."/>
        </authorList>
    </citation>
    <scope>NUCLEOTIDE SEQUENCE</scope>
    <source>
        <strain evidence="2">NBRC 15686</strain>
    </source>
</reference>
<name>A0ABQ4UCQ4_9HYPH</name>
<keyword evidence="3" id="KW-1185">Reference proteome</keyword>
<comment type="caution">
    <text evidence="2">The sequence shown here is derived from an EMBL/GenBank/DDBJ whole genome shotgun (WGS) entry which is preliminary data.</text>
</comment>
<proteinExistence type="predicted"/>
<feature type="region of interest" description="Disordered" evidence="1">
    <location>
        <begin position="131"/>
        <end position="152"/>
    </location>
</feature>
<evidence type="ECO:0000313" key="3">
    <source>
        <dbReference type="Proteomes" id="UP001055039"/>
    </source>
</evidence>
<gene>
    <name evidence="2" type="ORF">LNAOJCKE_1823</name>
</gene>
<organism evidence="2 3">
    <name type="scientific">Methylorubrum aminovorans</name>
    <dbReference type="NCBI Taxonomy" id="269069"/>
    <lineage>
        <taxon>Bacteria</taxon>
        <taxon>Pseudomonadati</taxon>
        <taxon>Pseudomonadota</taxon>
        <taxon>Alphaproteobacteria</taxon>
        <taxon>Hyphomicrobiales</taxon>
        <taxon>Methylobacteriaceae</taxon>
        <taxon>Methylorubrum</taxon>
    </lineage>
</organism>
<evidence type="ECO:0000256" key="1">
    <source>
        <dbReference type="SAM" id="MobiDB-lite"/>
    </source>
</evidence>
<dbReference type="EMBL" id="BPRC01000004">
    <property type="protein sequence ID" value="GJE64617.1"/>
    <property type="molecule type" value="Genomic_DNA"/>
</dbReference>
<protein>
    <submittedName>
        <fullName evidence="2">Uncharacterized protein</fullName>
    </submittedName>
</protein>
<accession>A0ABQ4UCQ4</accession>
<sequence>METLVILAAVAATLLACIFVVTLSKGPRQPPLRLPREEEWADNADEVSKVLTATEPSPIDRGAQVLDAHVLDAHVMGGRMAEGPVIEGRIIKGEVVDGAAGVRGAGPSRRFEAEELDSRMLDQLLDQQNRALKQALEPDATPPSEAKDRPAR</sequence>
<dbReference type="RefSeq" id="WP_238224083.1">
    <property type="nucleotide sequence ID" value="NZ_BAAADH010000005.1"/>
</dbReference>